<evidence type="ECO:0000313" key="2">
    <source>
        <dbReference type="EMBL" id="KAH3712380.1"/>
    </source>
</evidence>
<reference evidence="2" key="1">
    <citation type="journal article" date="2019" name="bioRxiv">
        <title>The Genome of the Zebra Mussel, Dreissena polymorpha: A Resource for Invasive Species Research.</title>
        <authorList>
            <person name="McCartney M.A."/>
            <person name="Auch B."/>
            <person name="Kono T."/>
            <person name="Mallez S."/>
            <person name="Zhang Y."/>
            <person name="Obille A."/>
            <person name="Becker A."/>
            <person name="Abrahante J.E."/>
            <person name="Garbe J."/>
            <person name="Badalamenti J.P."/>
            <person name="Herman A."/>
            <person name="Mangelson H."/>
            <person name="Liachko I."/>
            <person name="Sullivan S."/>
            <person name="Sone E.D."/>
            <person name="Koren S."/>
            <person name="Silverstein K.A.T."/>
            <person name="Beckman K.B."/>
            <person name="Gohl D.M."/>
        </authorList>
    </citation>
    <scope>NUCLEOTIDE SEQUENCE</scope>
    <source>
        <strain evidence="2">Duluth1</strain>
        <tissue evidence="2">Whole animal</tissue>
    </source>
</reference>
<gene>
    <name evidence="2" type="ORF">DPMN_072080</name>
</gene>
<sequence length="286" mass="33270">MNITSISTAENGHTHEKHTTKPSTQLTGEFQLRHADKHKRSKTVLLLFDFYKASEKAIASYCSLYHGYGFDVLYVKSHFKHFVWPKNSQTLASKLLQHIQTDDFTYENILVHAASMGAYNFGVIMAEMYEKPELHEKVRKKIKAVVYDSLTIGSLDNMAKGVSQGTQNVVLQKILPILMHAYFYITWSQTVALYEHYIAVFKQRPLEVPTLMFTCRNDPMSDYHAVEDLVELWQSHYKFPLTHRCWEKSRHAAHLRIHREEYVRDLDTFLSSVPDLDVNIKLKAKM</sequence>
<organism evidence="2 3">
    <name type="scientific">Dreissena polymorpha</name>
    <name type="common">Zebra mussel</name>
    <name type="synonym">Mytilus polymorpha</name>
    <dbReference type="NCBI Taxonomy" id="45954"/>
    <lineage>
        <taxon>Eukaryota</taxon>
        <taxon>Metazoa</taxon>
        <taxon>Spiralia</taxon>
        <taxon>Lophotrochozoa</taxon>
        <taxon>Mollusca</taxon>
        <taxon>Bivalvia</taxon>
        <taxon>Autobranchia</taxon>
        <taxon>Heteroconchia</taxon>
        <taxon>Euheterodonta</taxon>
        <taxon>Imparidentia</taxon>
        <taxon>Neoheterodontei</taxon>
        <taxon>Myida</taxon>
        <taxon>Dreissenoidea</taxon>
        <taxon>Dreissenidae</taxon>
        <taxon>Dreissena</taxon>
    </lineage>
</organism>
<evidence type="ECO:0000256" key="1">
    <source>
        <dbReference type="SAM" id="MobiDB-lite"/>
    </source>
</evidence>
<comment type="caution">
    <text evidence="2">The sequence shown here is derived from an EMBL/GenBank/DDBJ whole genome shotgun (WGS) entry which is preliminary data.</text>
</comment>
<keyword evidence="3" id="KW-1185">Reference proteome</keyword>
<dbReference type="EMBL" id="JAIWYP010000014">
    <property type="protein sequence ID" value="KAH3712380.1"/>
    <property type="molecule type" value="Genomic_DNA"/>
</dbReference>
<dbReference type="AlphaFoldDB" id="A0A9D3Z3U6"/>
<dbReference type="SUPFAM" id="SSF53474">
    <property type="entry name" value="alpha/beta-Hydrolases"/>
    <property type="match status" value="1"/>
</dbReference>
<evidence type="ECO:0000313" key="3">
    <source>
        <dbReference type="Proteomes" id="UP000828390"/>
    </source>
</evidence>
<protein>
    <submittedName>
        <fullName evidence="2">Uncharacterized protein</fullName>
    </submittedName>
</protein>
<dbReference type="PANTHER" id="PTHR20908:SF1">
    <property type="entry name" value="LD15586P"/>
    <property type="match status" value="1"/>
</dbReference>
<feature type="region of interest" description="Disordered" evidence="1">
    <location>
        <begin position="1"/>
        <end position="26"/>
    </location>
</feature>
<proteinExistence type="predicted"/>
<feature type="compositionally biased region" description="Polar residues" evidence="1">
    <location>
        <begin position="1"/>
        <end position="11"/>
    </location>
</feature>
<name>A0A9D3Z3U6_DREPO</name>
<dbReference type="Gene3D" id="3.40.50.1820">
    <property type="entry name" value="alpha/beta hydrolase"/>
    <property type="match status" value="1"/>
</dbReference>
<accession>A0A9D3Z3U6</accession>
<dbReference type="PANTHER" id="PTHR20908">
    <property type="entry name" value="LD15586P"/>
    <property type="match status" value="1"/>
</dbReference>
<dbReference type="InterPro" id="IPR008547">
    <property type="entry name" value="DUF829_TMEM53"/>
</dbReference>
<reference evidence="2" key="2">
    <citation type="submission" date="2020-11" db="EMBL/GenBank/DDBJ databases">
        <authorList>
            <person name="McCartney M.A."/>
            <person name="Auch B."/>
            <person name="Kono T."/>
            <person name="Mallez S."/>
            <person name="Becker A."/>
            <person name="Gohl D.M."/>
            <person name="Silverstein K.A.T."/>
            <person name="Koren S."/>
            <person name="Bechman K.B."/>
            <person name="Herman A."/>
            <person name="Abrahante J.E."/>
            <person name="Garbe J."/>
        </authorList>
    </citation>
    <scope>NUCLEOTIDE SEQUENCE</scope>
    <source>
        <strain evidence="2">Duluth1</strain>
        <tissue evidence="2">Whole animal</tissue>
    </source>
</reference>
<dbReference type="Proteomes" id="UP000828390">
    <property type="component" value="Unassembled WGS sequence"/>
</dbReference>
<dbReference type="InterPro" id="IPR029058">
    <property type="entry name" value="AB_hydrolase_fold"/>
</dbReference>
<dbReference type="Pfam" id="PF05705">
    <property type="entry name" value="DUF829"/>
    <property type="match status" value="1"/>
</dbReference>
<dbReference type="GO" id="GO:0017171">
    <property type="term" value="F:serine hydrolase activity"/>
    <property type="evidence" value="ECO:0007669"/>
    <property type="project" value="TreeGrafter"/>
</dbReference>